<sequence length="198" mass="21285">MGKLDGKVAFITGVARGQGRSHAVGLAEEGADIIGVDLCRQLDTVSYPMSTPEDLQETARLIEKAGRHCLLTEADVRDQGALREAFDAGVAEFGGFDGYVAAKFGVVGLMESYAIELAEYSIRVNTVHPSGAATPMVENDFFGPYMASVPKVGQNARNKLPVRLVEAVDVTRMILFLVSDDGRYVTGTRHRVDAGFCV</sequence>
<name>A0ABN2N3Y0_9PSEU</name>
<evidence type="ECO:0008006" key="5">
    <source>
        <dbReference type="Google" id="ProtNLM"/>
    </source>
</evidence>
<protein>
    <recommendedName>
        <fullName evidence="5">SDR family mycofactocin-dependent oxidoreductase</fullName>
    </recommendedName>
</protein>
<evidence type="ECO:0000313" key="4">
    <source>
        <dbReference type="Proteomes" id="UP001500449"/>
    </source>
</evidence>
<comment type="caution">
    <text evidence="3">The sequence shown here is derived from an EMBL/GenBank/DDBJ whole genome shotgun (WGS) entry which is preliminary data.</text>
</comment>
<keyword evidence="2" id="KW-0560">Oxidoreductase</keyword>
<reference evidence="3 4" key="1">
    <citation type="journal article" date="2019" name="Int. J. Syst. Evol. Microbiol.">
        <title>The Global Catalogue of Microorganisms (GCM) 10K type strain sequencing project: providing services to taxonomists for standard genome sequencing and annotation.</title>
        <authorList>
            <consortium name="The Broad Institute Genomics Platform"/>
            <consortium name="The Broad Institute Genome Sequencing Center for Infectious Disease"/>
            <person name="Wu L."/>
            <person name="Ma J."/>
        </authorList>
    </citation>
    <scope>NUCLEOTIDE SEQUENCE [LARGE SCALE GENOMIC DNA]</scope>
    <source>
        <strain evidence="3 4">JCM 16009</strain>
    </source>
</reference>
<dbReference type="RefSeq" id="WP_344417760.1">
    <property type="nucleotide sequence ID" value="NZ_BAAAQK010000009.1"/>
</dbReference>
<dbReference type="Proteomes" id="UP001500449">
    <property type="component" value="Unassembled WGS sequence"/>
</dbReference>
<comment type="similarity">
    <text evidence="1">Belongs to the short-chain dehydrogenases/reductases (SDR) family.</text>
</comment>
<gene>
    <name evidence="3" type="ORF">GCM10009836_34370</name>
</gene>
<evidence type="ECO:0000256" key="1">
    <source>
        <dbReference type="ARBA" id="ARBA00006484"/>
    </source>
</evidence>
<accession>A0ABN2N3Y0</accession>
<dbReference type="PANTHER" id="PTHR43180">
    <property type="entry name" value="3-OXOACYL-(ACYL-CARRIER-PROTEIN) REDUCTASE (AFU_ORTHOLOGUE AFUA_6G11210)"/>
    <property type="match status" value="1"/>
</dbReference>
<dbReference type="PANTHER" id="PTHR43180:SF37">
    <property type="entry name" value="TROPINONE REDUCTASE-LIKE 2"/>
    <property type="match status" value="1"/>
</dbReference>
<dbReference type="InterPro" id="IPR036291">
    <property type="entry name" value="NAD(P)-bd_dom_sf"/>
</dbReference>
<evidence type="ECO:0000256" key="2">
    <source>
        <dbReference type="ARBA" id="ARBA00023002"/>
    </source>
</evidence>
<dbReference type="EMBL" id="BAAAQK010000009">
    <property type="protein sequence ID" value="GAA1851502.1"/>
    <property type="molecule type" value="Genomic_DNA"/>
</dbReference>
<dbReference type="Gene3D" id="3.40.50.720">
    <property type="entry name" value="NAD(P)-binding Rossmann-like Domain"/>
    <property type="match status" value="2"/>
</dbReference>
<keyword evidence="4" id="KW-1185">Reference proteome</keyword>
<evidence type="ECO:0000313" key="3">
    <source>
        <dbReference type="EMBL" id="GAA1851502.1"/>
    </source>
</evidence>
<dbReference type="SUPFAM" id="SSF51735">
    <property type="entry name" value="NAD(P)-binding Rossmann-fold domains"/>
    <property type="match status" value="1"/>
</dbReference>
<dbReference type="PRINTS" id="PR00081">
    <property type="entry name" value="GDHRDH"/>
</dbReference>
<dbReference type="CDD" id="cd05233">
    <property type="entry name" value="SDR_c"/>
    <property type="match status" value="1"/>
</dbReference>
<dbReference type="Pfam" id="PF13561">
    <property type="entry name" value="adh_short_C2"/>
    <property type="match status" value="1"/>
</dbReference>
<proteinExistence type="inferred from homology"/>
<organism evidence="3 4">
    <name type="scientific">Pseudonocardia ailaonensis</name>
    <dbReference type="NCBI Taxonomy" id="367279"/>
    <lineage>
        <taxon>Bacteria</taxon>
        <taxon>Bacillati</taxon>
        <taxon>Actinomycetota</taxon>
        <taxon>Actinomycetes</taxon>
        <taxon>Pseudonocardiales</taxon>
        <taxon>Pseudonocardiaceae</taxon>
        <taxon>Pseudonocardia</taxon>
    </lineage>
</organism>
<dbReference type="InterPro" id="IPR002347">
    <property type="entry name" value="SDR_fam"/>
</dbReference>